<organism evidence="3 6">
    <name type="scientific">Adineta steineri</name>
    <dbReference type="NCBI Taxonomy" id="433720"/>
    <lineage>
        <taxon>Eukaryota</taxon>
        <taxon>Metazoa</taxon>
        <taxon>Spiralia</taxon>
        <taxon>Gnathifera</taxon>
        <taxon>Rotifera</taxon>
        <taxon>Eurotatoria</taxon>
        <taxon>Bdelloidea</taxon>
        <taxon>Adinetida</taxon>
        <taxon>Adinetidae</taxon>
        <taxon>Adineta</taxon>
    </lineage>
</organism>
<dbReference type="OrthoDB" id="10022772at2759"/>
<keyword evidence="5" id="KW-1185">Reference proteome</keyword>
<reference evidence="3" key="1">
    <citation type="submission" date="2021-02" db="EMBL/GenBank/DDBJ databases">
        <authorList>
            <person name="Nowell W R."/>
        </authorList>
    </citation>
    <scope>NUCLEOTIDE SEQUENCE</scope>
</reference>
<comment type="caution">
    <text evidence="3">The sequence shown here is derived from an EMBL/GenBank/DDBJ whole genome shotgun (WGS) entry which is preliminary data.</text>
</comment>
<feature type="domain" description="SGNH hydrolase-type esterase" evidence="2">
    <location>
        <begin position="29"/>
        <end position="224"/>
    </location>
</feature>
<keyword evidence="1" id="KW-0732">Signal</keyword>
<evidence type="ECO:0000256" key="1">
    <source>
        <dbReference type="SAM" id="SignalP"/>
    </source>
</evidence>
<dbReference type="Gene3D" id="3.40.50.1110">
    <property type="entry name" value="SGNH hydrolase"/>
    <property type="match status" value="1"/>
</dbReference>
<dbReference type="InterPro" id="IPR036514">
    <property type="entry name" value="SGNH_hydro_sf"/>
</dbReference>
<protein>
    <recommendedName>
        <fullName evidence="2">SGNH hydrolase-type esterase domain-containing protein</fullName>
    </recommendedName>
</protein>
<proteinExistence type="predicted"/>
<accession>A0A814SXN8</accession>
<evidence type="ECO:0000259" key="2">
    <source>
        <dbReference type="Pfam" id="PF13472"/>
    </source>
</evidence>
<evidence type="ECO:0000313" key="3">
    <source>
        <dbReference type="EMBL" id="CAF1152424.1"/>
    </source>
</evidence>
<evidence type="ECO:0000313" key="6">
    <source>
        <dbReference type="Proteomes" id="UP000663877"/>
    </source>
</evidence>
<gene>
    <name evidence="3" type="ORF">BJG266_LOCUS24171</name>
    <name evidence="4" type="ORF">QVE165_LOCUS33418</name>
</gene>
<dbReference type="InterPro" id="IPR013830">
    <property type="entry name" value="SGNH_hydro"/>
</dbReference>
<feature type="chain" id="PRO_5035602625" description="SGNH hydrolase-type esterase domain-containing protein" evidence="1">
    <location>
        <begin position="18"/>
        <end position="237"/>
    </location>
</feature>
<dbReference type="Pfam" id="PF13472">
    <property type="entry name" value="Lipase_GDSL_2"/>
    <property type="match status" value="1"/>
</dbReference>
<dbReference type="SUPFAM" id="SSF52266">
    <property type="entry name" value="SGNH hydrolase"/>
    <property type="match status" value="1"/>
</dbReference>
<evidence type="ECO:0000313" key="5">
    <source>
        <dbReference type="Proteomes" id="UP000663832"/>
    </source>
</evidence>
<evidence type="ECO:0000313" key="4">
    <source>
        <dbReference type="EMBL" id="CAF1340607.1"/>
    </source>
</evidence>
<dbReference type="AlphaFoldDB" id="A0A814SXN8"/>
<sequence length="237" mass="25404">MLSIFSIIVCFNLIVSSYQQGSGNLIVGFGDSMSASGAVGGYSKSYTMIAANLLGWSSKNFAKDGVRTTAISGQLSSAASILPGATHVVFTIGGNDLGVANSLVSIILHNNYTAVAQKVTDMKPRLISTYKLIQSSVPSSTRIYVLPYVDFISVGNKIPNEHDCHRLIDHFTNIIKEAADEVHIGFIADVKTAFAGHEVLSTDPYADDYFHPKNAAHPNAKGYAKIGEVVANYLRSQ</sequence>
<dbReference type="EMBL" id="CAJNOM010000305">
    <property type="protein sequence ID" value="CAF1340607.1"/>
    <property type="molecule type" value="Genomic_DNA"/>
</dbReference>
<dbReference type="Proteomes" id="UP000663832">
    <property type="component" value="Unassembled WGS sequence"/>
</dbReference>
<dbReference type="Proteomes" id="UP000663877">
    <property type="component" value="Unassembled WGS sequence"/>
</dbReference>
<feature type="signal peptide" evidence="1">
    <location>
        <begin position="1"/>
        <end position="17"/>
    </location>
</feature>
<dbReference type="EMBL" id="CAJNOI010000169">
    <property type="protein sequence ID" value="CAF1152424.1"/>
    <property type="molecule type" value="Genomic_DNA"/>
</dbReference>
<name>A0A814SXN8_9BILA</name>